<dbReference type="AlphaFoldDB" id="A0A8X8W6R3"/>
<keyword evidence="3" id="KW-1185">Reference proteome</keyword>
<protein>
    <submittedName>
        <fullName evidence="2">Uncharacterized protein</fullName>
    </submittedName>
</protein>
<gene>
    <name evidence="2" type="ORF">SASPL_150166</name>
</gene>
<dbReference type="EMBL" id="PNBA02000020">
    <property type="protein sequence ID" value="KAG6388734.1"/>
    <property type="molecule type" value="Genomic_DNA"/>
</dbReference>
<proteinExistence type="predicted"/>
<organism evidence="2">
    <name type="scientific">Salvia splendens</name>
    <name type="common">Scarlet sage</name>
    <dbReference type="NCBI Taxonomy" id="180675"/>
    <lineage>
        <taxon>Eukaryota</taxon>
        <taxon>Viridiplantae</taxon>
        <taxon>Streptophyta</taxon>
        <taxon>Embryophyta</taxon>
        <taxon>Tracheophyta</taxon>
        <taxon>Spermatophyta</taxon>
        <taxon>Magnoliopsida</taxon>
        <taxon>eudicotyledons</taxon>
        <taxon>Gunneridae</taxon>
        <taxon>Pentapetalae</taxon>
        <taxon>asterids</taxon>
        <taxon>lamiids</taxon>
        <taxon>Lamiales</taxon>
        <taxon>Lamiaceae</taxon>
        <taxon>Nepetoideae</taxon>
        <taxon>Mentheae</taxon>
        <taxon>Salviinae</taxon>
        <taxon>Salvia</taxon>
        <taxon>Salvia subgen. Calosphace</taxon>
        <taxon>core Calosphace</taxon>
    </lineage>
</organism>
<comment type="caution">
    <text evidence="2">The sequence shown here is derived from an EMBL/GenBank/DDBJ whole genome shotgun (WGS) entry which is preliminary data.</text>
</comment>
<evidence type="ECO:0000313" key="2">
    <source>
        <dbReference type="EMBL" id="KAG6388734.1"/>
    </source>
</evidence>
<feature type="region of interest" description="Disordered" evidence="1">
    <location>
        <begin position="1"/>
        <end position="33"/>
    </location>
</feature>
<feature type="region of interest" description="Disordered" evidence="1">
    <location>
        <begin position="84"/>
        <end position="113"/>
    </location>
</feature>
<accession>A0A8X8W6R3</accession>
<reference evidence="2" key="1">
    <citation type="submission" date="2018-01" db="EMBL/GenBank/DDBJ databases">
        <authorList>
            <person name="Mao J.F."/>
        </authorList>
    </citation>
    <scope>NUCLEOTIDE SEQUENCE</scope>
    <source>
        <strain evidence="2">Huo1</strain>
        <tissue evidence="2">Leaf</tissue>
    </source>
</reference>
<evidence type="ECO:0000256" key="1">
    <source>
        <dbReference type="SAM" id="MobiDB-lite"/>
    </source>
</evidence>
<evidence type="ECO:0000313" key="3">
    <source>
        <dbReference type="Proteomes" id="UP000298416"/>
    </source>
</evidence>
<name>A0A8X8W6R3_SALSN</name>
<sequence length="113" mass="12509">MVHLLPPQEESPARANAPPHHRKHAADQVPTPRDIRGTIQAIRLSDVHPPWQPVQPRRWPRKSCGGLVARHAEDMQGADVLEPELGEKPRTPQAEAAAAARLRPEMLGGRQGR</sequence>
<dbReference type="Proteomes" id="UP000298416">
    <property type="component" value="Unassembled WGS sequence"/>
</dbReference>
<reference evidence="2" key="2">
    <citation type="submission" date="2020-08" db="EMBL/GenBank/DDBJ databases">
        <title>Plant Genome Project.</title>
        <authorList>
            <person name="Zhang R.-G."/>
        </authorList>
    </citation>
    <scope>NUCLEOTIDE SEQUENCE</scope>
    <source>
        <strain evidence="2">Huo1</strain>
        <tissue evidence="2">Leaf</tissue>
    </source>
</reference>